<feature type="domain" description="RNase H type-1" evidence="1">
    <location>
        <begin position="302"/>
        <end position="361"/>
    </location>
</feature>
<comment type="caution">
    <text evidence="2">The sequence shown here is derived from an EMBL/GenBank/DDBJ whole genome shotgun (WGS) entry which is preliminary data.</text>
</comment>
<organism evidence="2 3">
    <name type="scientific">Dipteronia sinensis</name>
    <dbReference type="NCBI Taxonomy" id="43782"/>
    <lineage>
        <taxon>Eukaryota</taxon>
        <taxon>Viridiplantae</taxon>
        <taxon>Streptophyta</taxon>
        <taxon>Embryophyta</taxon>
        <taxon>Tracheophyta</taxon>
        <taxon>Spermatophyta</taxon>
        <taxon>Magnoliopsida</taxon>
        <taxon>eudicotyledons</taxon>
        <taxon>Gunneridae</taxon>
        <taxon>Pentapetalae</taxon>
        <taxon>rosids</taxon>
        <taxon>malvids</taxon>
        <taxon>Sapindales</taxon>
        <taxon>Sapindaceae</taxon>
        <taxon>Hippocastanoideae</taxon>
        <taxon>Acereae</taxon>
        <taxon>Dipteronia</taxon>
    </lineage>
</organism>
<accession>A0AAE0DYK9</accession>
<dbReference type="Pfam" id="PF13456">
    <property type="entry name" value="RVT_3"/>
    <property type="match status" value="1"/>
</dbReference>
<dbReference type="AlphaFoldDB" id="A0AAE0DYK9"/>
<reference evidence="2" key="1">
    <citation type="journal article" date="2023" name="Plant J.">
        <title>Genome sequences and population genomics provide insights into the demographic history, inbreeding, and mutation load of two 'living fossil' tree species of Dipteronia.</title>
        <authorList>
            <person name="Feng Y."/>
            <person name="Comes H.P."/>
            <person name="Chen J."/>
            <person name="Zhu S."/>
            <person name="Lu R."/>
            <person name="Zhang X."/>
            <person name="Li P."/>
            <person name="Qiu J."/>
            <person name="Olsen K.M."/>
            <person name="Qiu Y."/>
        </authorList>
    </citation>
    <scope>NUCLEOTIDE SEQUENCE</scope>
    <source>
        <strain evidence="2">NBL</strain>
    </source>
</reference>
<proteinExistence type="predicted"/>
<dbReference type="EMBL" id="JANJYJ010000008">
    <property type="protein sequence ID" value="KAK3195723.1"/>
    <property type="molecule type" value="Genomic_DNA"/>
</dbReference>
<sequence length="431" mass="48518">MQGVWWTRMSMVERTPKELNVRSCNTVFSKVNFDMCRRNLGFLSGYTSWWGIHRCEDFLETWDTFGRIESGKDINRVPRSLRCELRCGWHSGSDSGLDLVASGSQFSEPFCFSKQISTTDRDRLTSVLKMVVLDYHKCYLGLPCLTSRSKQVLFDNIKEHVWKKLQSWSSSFFPAGGREVLLKQLLGGGVVLENATMDILKLTSGGWNFAMVKNSFIAEEADAILSLPHCSLSSEDKSSMAFSQVWGLFASSFIQDCRFANEKVNNWVEETTIPPCWQVLPVGVYKIKTDATLNLHDKITAILKPDALSVVHAVCKKEAPFSEVGVVVNDILWFFSQVNVVSVNFVIRLENSVAHGLAKLALTHVGKKINQGAFGTWYRTGQRETVFSCPTFGTTISMGQHRTTWDNMRQKLGKTVPPQTMGLLVPWHGTT</sequence>
<dbReference type="InterPro" id="IPR002156">
    <property type="entry name" value="RNaseH_domain"/>
</dbReference>
<dbReference type="GO" id="GO:0003676">
    <property type="term" value="F:nucleic acid binding"/>
    <property type="evidence" value="ECO:0007669"/>
    <property type="project" value="InterPro"/>
</dbReference>
<dbReference type="Proteomes" id="UP001281410">
    <property type="component" value="Unassembled WGS sequence"/>
</dbReference>
<dbReference type="GO" id="GO:0004523">
    <property type="term" value="F:RNA-DNA hybrid ribonuclease activity"/>
    <property type="evidence" value="ECO:0007669"/>
    <property type="project" value="InterPro"/>
</dbReference>
<evidence type="ECO:0000313" key="2">
    <source>
        <dbReference type="EMBL" id="KAK3195723.1"/>
    </source>
</evidence>
<evidence type="ECO:0000259" key="1">
    <source>
        <dbReference type="Pfam" id="PF13456"/>
    </source>
</evidence>
<protein>
    <recommendedName>
        <fullName evidence="1">RNase H type-1 domain-containing protein</fullName>
    </recommendedName>
</protein>
<gene>
    <name evidence="2" type="ORF">Dsin_027033</name>
</gene>
<keyword evidence="3" id="KW-1185">Reference proteome</keyword>
<name>A0AAE0DYK9_9ROSI</name>
<evidence type="ECO:0000313" key="3">
    <source>
        <dbReference type="Proteomes" id="UP001281410"/>
    </source>
</evidence>